<feature type="domain" description="Chitin-binding type-2" evidence="9">
    <location>
        <begin position="305"/>
        <end position="363"/>
    </location>
</feature>
<feature type="binding site" evidence="6">
    <location>
        <position position="199"/>
    </location>
    <ligand>
        <name>Zn(2+)</name>
        <dbReference type="ChEBI" id="CHEBI:29105"/>
        <note>catalytic</note>
    </ligand>
</feature>
<dbReference type="EC" id="3.4.24.-" evidence="7"/>
<keyword evidence="3 6" id="KW-0378">Hydrolase</keyword>
<keyword evidence="2 6" id="KW-0479">Metal-binding</keyword>
<evidence type="ECO:0000313" key="11">
    <source>
        <dbReference type="EMBL" id="KAK8396309.1"/>
    </source>
</evidence>
<dbReference type="GO" id="GO:0005576">
    <property type="term" value="C:extracellular region"/>
    <property type="evidence" value="ECO:0007669"/>
    <property type="project" value="InterPro"/>
</dbReference>
<dbReference type="Pfam" id="PF01400">
    <property type="entry name" value="Astacin"/>
    <property type="match status" value="1"/>
</dbReference>
<keyword evidence="4 6" id="KW-0862">Zinc</keyword>
<keyword evidence="6" id="KW-1015">Disulfide bond</keyword>
<dbReference type="InterPro" id="IPR036508">
    <property type="entry name" value="Chitin-bd_dom_sf"/>
</dbReference>
<evidence type="ECO:0000259" key="10">
    <source>
        <dbReference type="PROSITE" id="PS51864"/>
    </source>
</evidence>
<evidence type="ECO:0000256" key="6">
    <source>
        <dbReference type="PROSITE-ProRule" id="PRU01211"/>
    </source>
</evidence>
<dbReference type="EMBL" id="JARAKH010000016">
    <property type="protein sequence ID" value="KAK8396309.1"/>
    <property type="molecule type" value="Genomic_DNA"/>
</dbReference>
<comment type="caution">
    <text evidence="11">The sequence shown here is derived from an EMBL/GenBank/DDBJ whole genome shotgun (WGS) entry which is preliminary data.</text>
</comment>
<keyword evidence="1 6" id="KW-0645">Protease</keyword>
<dbReference type="GO" id="GO:0008270">
    <property type="term" value="F:zinc ion binding"/>
    <property type="evidence" value="ECO:0007669"/>
    <property type="project" value="UniProtKB-UniRule"/>
</dbReference>
<dbReference type="GO" id="GO:0004222">
    <property type="term" value="F:metalloendopeptidase activity"/>
    <property type="evidence" value="ECO:0007669"/>
    <property type="project" value="UniProtKB-UniRule"/>
</dbReference>
<evidence type="ECO:0000256" key="5">
    <source>
        <dbReference type="ARBA" id="ARBA00023049"/>
    </source>
</evidence>
<dbReference type="PRINTS" id="PR00480">
    <property type="entry name" value="ASTACIN"/>
</dbReference>
<dbReference type="AlphaFoldDB" id="A0AAW0U9P1"/>
<evidence type="ECO:0000256" key="7">
    <source>
        <dbReference type="RuleBase" id="RU361183"/>
    </source>
</evidence>
<dbReference type="Gene3D" id="2.170.140.10">
    <property type="entry name" value="Chitin binding domain"/>
    <property type="match status" value="1"/>
</dbReference>
<evidence type="ECO:0000256" key="8">
    <source>
        <dbReference type="SAM" id="MobiDB-lite"/>
    </source>
</evidence>
<sequence>MTHSSPFIHLPEIHSSIAFHHQHKLVRKQWKRRQEGSQPRLIPAPAASNTVPTSSASMMPGPLLLLTLVALCLAAPKDPHIIALDEKSTYLEADILPDKAQVQNKMAVRDNHRLWPGGRLLYQLDFDTESNRYVKDLILSAVDEINAERCVTLTTASSSDVDHVSIRLGGDYSSHMGRQGGAQNLTVVAETIHRGSVMHELMHALGFGHEHNRPDRDDYVVIDFSNIHDTAKPYFKKYTSQDPVKDEQLAYDYMSLMHATDMYDDRVNIDTSKPVIWRKDGGQDLGQRSMLTPLDKQRLRKIYSCEVCKNEAANNRLFRYPGDCSKYISCSNTSPYVMNCPAGLHFSLDLNRCEYPITANCTSLTNV</sequence>
<evidence type="ECO:0000259" key="9">
    <source>
        <dbReference type="PROSITE" id="PS50940"/>
    </source>
</evidence>
<dbReference type="PANTHER" id="PTHR10127">
    <property type="entry name" value="DISCOIDIN, CUB, EGF, LAMININ , AND ZINC METALLOPROTEASE DOMAIN CONTAINING"/>
    <property type="match status" value="1"/>
</dbReference>
<dbReference type="Pfam" id="PF01607">
    <property type="entry name" value="CBM_14"/>
    <property type="match status" value="1"/>
</dbReference>
<evidence type="ECO:0000256" key="3">
    <source>
        <dbReference type="ARBA" id="ARBA00022801"/>
    </source>
</evidence>
<evidence type="ECO:0000256" key="1">
    <source>
        <dbReference type="ARBA" id="ARBA00022670"/>
    </source>
</evidence>
<protein>
    <recommendedName>
        <fullName evidence="7">Metalloendopeptidase</fullName>
        <ecNumber evidence="7">3.4.24.-</ecNumber>
    </recommendedName>
</protein>
<dbReference type="GO" id="GO:0006508">
    <property type="term" value="P:proteolysis"/>
    <property type="evidence" value="ECO:0007669"/>
    <property type="project" value="UniProtKB-KW"/>
</dbReference>
<reference evidence="11 12" key="1">
    <citation type="submission" date="2023-03" db="EMBL/GenBank/DDBJ databases">
        <title>High-quality genome of Scylla paramamosain provides insights in environmental adaptation.</title>
        <authorList>
            <person name="Zhang L."/>
        </authorList>
    </citation>
    <scope>NUCLEOTIDE SEQUENCE [LARGE SCALE GENOMIC DNA]</scope>
    <source>
        <strain evidence="11">LZ_2023a</strain>
        <tissue evidence="11">Muscle</tissue>
    </source>
</reference>
<dbReference type="Gene3D" id="3.40.390.10">
    <property type="entry name" value="Collagenase (Catalytic Domain)"/>
    <property type="match status" value="1"/>
</dbReference>
<comment type="cofactor">
    <cofactor evidence="6 7">
        <name>Zn(2+)</name>
        <dbReference type="ChEBI" id="CHEBI:29105"/>
    </cofactor>
    <text evidence="6 7">Binds 1 zinc ion per subunit.</text>
</comment>
<proteinExistence type="predicted"/>
<dbReference type="GO" id="GO:0008061">
    <property type="term" value="F:chitin binding"/>
    <property type="evidence" value="ECO:0007669"/>
    <property type="project" value="InterPro"/>
</dbReference>
<gene>
    <name evidence="11" type="ORF">O3P69_005391</name>
</gene>
<dbReference type="PROSITE" id="PS50940">
    <property type="entry name" value="CHIT_BIND_II"/>
    <property type="match status" value="1"/>
</dbReference>
<dbReference type="InterPro" id="IPR002557">
    <property type="entry name" value="Chitin-bd_dom"/>
</dbReference>
<dbReference type="SMART" id="SM00235">
    <property type="entry name" value="ZnMc"/>
    <property type="match status" value="1"/>
</dbReference>
<evidence type="ECO:0000313" key="12">
    <source>
        <dbReference type="Proteomes" id="UP001487740"/>
    </source>
</evidence>
<dbReference type="SMART" id="SM00494">
    <property type="entry name" value="ChtBD2"/>
    <property type="match status" value="1"/>
</dbReference>
<dbReference type="SUPFAM" id="SSF57625">
    <property type="entry name" value="Invertebrate chitin-binding proteins"/>
    <property type="match status" value="1"/>
</dbReference>
<keyword evidence="5 6" id="KW-0482">Metalloprotease</keyword>
<feature type="disulfide bond" evidence="6">
    <location>
        <begin position="150"/>
        <end position="305"/>
    </location>
</feature>
<evidence type="ECO:0000256" key="2">
    <source>
        <dbReference type="ARBA" id="ARBA00022723"/>
    </source>
</evidence>
<name>A0AAW0U9P1_SCYPA</name>
<dbReference type="Proteomes" id="UP001487740">
    <property type="component" value="Unassembled WGS sequence"/>
</dbReference>
<evidence type="ECO:0000256" key="4">
    <source>
        <dbReference type="ARBA" id="ARBA00022833"/>
    </source>
</evidence>
<feature type="binding site" evidence="6">
    <location>
        <position position="209"/>
    </location>
    <ligand>
        <name>Zn(2+)</name>
        <dbReference type="ChEBI" id="CHEBI:29105"/>
        <note>catalytic</note>
    </ligand>
</feature>
<accession>A0AAW0U9P1</accession>
<dbReference type="InterPro" id="IPR006026">
    <property type="entry name" value="Peptidase_Metallo"/>
</dbReference>
<feature type="binding site" evidence="6">
    <location>
        <position position="203"/>
    </location>
    <ligand>
        <name>Zn(2+)</name>
        <dbReference type="ChEBI" id="CHEBI:29105"/>
        <note>catalytic</note>
    </ligand>
</feature>
<dbReference type="InterPro" id="IPR001506">
    <property type="entry name" value="Peptidase_M12A"/>
</dbReference>
<dbReference type="InterPro" id="IPR024079">
    <property type="entry name" value="MetalloPept_cat_dom_sf"/>
</dbReference>
<feature type="active site" evidence="6">
    <location>
        <position position="200"/>
    </location>
</feature>
<dbReference type="PROSITE" id="PS51864">
    <property type="entry name" value="ASTACIN"/>
    <property type="match status" value="1"/>
</dbReference>
<feature type="domain" description="Peptidase M12A" evidence="10">
    <location>
        <begin position="106"/>
        <end position="306"/>
    </location>
</feature>
<dbReference type="SUPFAM" id="SSF55486">
    <property type="entry name" value="Metalloproteases ('zincins'), catalytic domain"/>
    <property type="match status" value="1"/>
</dbReference>
<dbReference type="PANTHER" id="PTHR10127:SF780">
    <property type="entry name" value="METALLOENDOPEPTIDASE"/>
    <property type="match status" value="1"/>
</dbReference>
<comment type="caution">
    <text evidence="6">Lacks conserved residue(s) required for the propagation of feature annotation.</text>
</comment>
<organism evidence="11 12">
    <name type="scientific">Scylla paramamosain</name>
    <name type="common">Mud crab</name>
    <dbReference type="NCBI Taxonomy" id="85552"/>
    <lineage>
        <taxon>Eukaryota</taxon>
        <taxon>Metazoa</taxon>
        <taxon>Ecdysozoa</taxon>
        <taxon>Arthropoda</taxon>
        <taxon>Crustacea</taxon>
        <taxon>Multicrustacea</taxon>
        <taxon>Malacostraca</taxon>
        <taxon>Eumalacostraca</taxon>
        <taxon>Eucarida</taxon>
        <taxon>Decapoda</taxon>
        <taxon>Pleocyemata</taxon>
        <taxon>Brachyura</taxon>
        <taxon>Eubrachyura</taxon>
        <taxon>Portunoidea</taxon>
        <taxon>Portunidae</taxon>
        <taxon>Portuninae</taxon>
        <taxon>Scylla</taxon>
    </lineage>
</organism>
<feature type="region of interest" description="Disordered" evidence="8">
    <location>
        <begin position="31"/>
        <end position="54"/>
    </location>
</feature>
<keyword evidence="12" id="KW-1185">Reference proteome</keyword>